<proteinExistence type="predicted"/>
<feature type="transmembrane region" description="Helical" evidence="2">
    <location>
        <begin position="368"/>
        <end position="392"/>
    </location>
</feature>
<keyword evidence="2" id="KW-0812">Transmembrane</keyword>
<name>A0A9W7CAU3_9STRA</name>
<protein>
    <submittedName>
        <fullName evidence="3">Uncharacterized protein</fullName>
    </submittedName>
</protein>
<feature type="transmembrane region" description="Helical" evidence="2">
    <location>
        <begin position="398"/>
        <end position="420"/>
    </location>
</feature>
<reference evidence="4" key="1">
    <citation type="journal article" date="2023" name="Commun. Biol.">
        <title>Genome analysis of Parmales, the sister group of diatoms, reveals the evolutionary specialization of diatoms from phago-mixotrophs to photoautotrophs.</title>
        <authorList>
            <person name="Ban H."/>
            <person name="Sato S."/>
            <person name="Yoshikawa S."/>
            <person name="Yamada K."/>
            <person name="Nakamura Y."/>
            <person name="Ichinomiya M."/>
            <person name="Sato N."/>
            <person name="Blanc-Mathieu R."/>
            <person name="Endo H."/>
            <person name="Kuwata A."/>
            <person name="Ogata H."/>
        </authorList>
    </citation>
    <scope>NUCLEOTIDE SEQUENCE [LARGE SCALE GENOMIC DNA]</scope>
    <source>
        <strain evidence="4">NIES 3700</strain>
    </source>
</reference>
<keyword evidence="2" id="KW-0472">Membrane</keyword>
<feature type="transmembrane region" description="Helical" evidence="2">
    <location>
        <begin position="225"/>
        <end position="249"/>
    </location>
</feature>
<dbReference type="EMBL" id="BRXW01000032">
    <property type="protein sequence ID" value="GMI01216.1"/>
    <property type="molecule type" value="Genomic_DNA"/>
</dbReference>
<dbReference type="Proteomes" id="UP001165122">
    <property type="component" value="Unassembled WGS sequence"/>
</dbReference>
<feature type="transmembrane region" description="Helical" evidence="2">
    <location>
        <begin position="440"/>
        <end position="459"/>
    </location>
</feature>
<gene>
    <name evidence="3" type="ORF">TrLO_g9510</name>
</gene>
<dbReference type="AlphaFoldDB" id="A0A9W7CAU3"/>
<keyword evidence="4" id="KW-1185">Reference proteome</keyword>
<feature type="transmembrane region" description="Helical" evidence="2">
    <location>
        <begin position="113"/>
        <end position="136"/>
    </location>
</feature>
<feature type="transmembrane region" description="Helical" evidence="2">
    <location>
        <begin position="37"/>
        <end position="55"/>
    </location>
</feature>
<feature type="transmembrane region" description="Helical" evidence="2">
    <location>
        <begin position="180"/>
        <end position="205"/>
    </location>
</feature>
<evidence type="ECO:0000313" key="3">
    <source>
        <dbReference type="EMBL" id="GMI01216.1"/>
    </source>
</evidence>
<keyword evidence="2" id="KW-1133">Transmembrane helix</keyword>
<sequence>MSEASTKSLTKSLHNSLTRTKRIAQPPKAHVTECSNVFYVFNVIISMVYPALYILEACLQHLVGYESDVRPQWGLYSENGIANLHNLYIVTTMPIAIVAMALSCAAKPRRNDLPFMITLNLQYFVFALGSEVFFVIRESGSPAAVKLTVIRSFFWLLVRSLGLRLRSAIANLPDPELSHFLTYSVFVGGITGLLQLAFLMFSSIQCDISMTNYENQSWRECKRTTYSQTGVGVMVAFFILLKIIGGVIPKKVLAKHFVSIRQIISMNLNFLEFLQCLCISISSFCLLFLLANYGAEGDFKNENEASFFYNTTIVGVSFQMLPVLISSPFIFKETRDQRSSTSSSSRGGAEDEDEGEKPEKLLTKSSRFWLYFGLTVVTLHSTIDVISTWQAYQESKSSVFSSIVLNNISTITLPICILLFSFSMLSKPRQPERTLVARHVGFVIFAVVGEGSMMATSIIKNGFSGTWWTHIVRFGLFAVVYITTTIKIESEDTKNLNDVDTDDLLVKRLFRGGFQCITTVLFVTFRVTKCWTEQGEMRRGGPIQRQRGSKF</sequence>
<organism evidence="3 4">
    <name type="scientific">Triparma laevis f. longispina</name>
    <dbReference type="NCBI Taxonomy" id="1714387"/>
    <lineage>
        <taxon>Eukaryota</taxon>
        <taxon>Sar</taxon>
        <taxon>Stramenopiles</taxon>
        <taxon>Ochrophyta</taxon>
        <taxon>Bolidophyceae</taxon>
        <taxon>Parmales</taxon>
        <taxon>Triparmaceae</taxon>
        <taxon>Triparma</taxon>
    </lineage>
</organism>
<feature type="transmembrane region" description="Helical" evidence="2">
    <location>
        <begin position="87"/>
        <end position="106"/>
    </location>
</feature>
<evidence type="ECO:0000256" key="2">
    <source>
        <dbReference type="SAM" id="Phobius"/>
    </source>
</evidence>
<feature type="transmembrane region" description="Helical" evidence="2">
    <location>
        <begin position="465"/>
        <end position="484"/>
    </location>
</feature>
<feature type="transmembrane region" description="Helical" evidence="2">
    <location>
        <begin position="270"/>
        <end position="295"/>
    </location>
</feature>
<feature type="region of interest" description="Disordered" evidence="1">
    <location>
        <begin position="336"/>
        <end position="358"/>
    </location>
</feature>
<evidence type="ECO:0000313" key="4">
    <source>
        <dbReference type="Proteomes" id="UP001165122"/>
    </source>
</evidence>
<accession>A0A9W7CAU3</accession>
<comment type="caution">
    <text evidence="3">The sequence shown here is derived from an EMBL/GenBank/DDBJ whole genome shotgun (WGS) entry which is preliminary data.</text>
</comment>
<evidence type="ECO:0000256" key="1">
    <source>
        <dbReference type="SAM" id="MobiDB-lite"/>
    </source>
</evidence>